<dbReference type="SMR" id="G4ZEG4"/>
<dbReference type="InterPro" id="IPR019734">
    <property type="entry name" value="TPR_rpt"/>
</dbReference>
<keyword evidence="2" id="KW-1185">Reference proteome</keyword>
<dbReference type="InParanoid" id="G4ZEG4"/>
<dbReference type="RefSeq" id="XP_009527487.1">
    <property type="nucleotide sequence ID" value="XM_009529192.1"/>
</dbReference>
<accession>G4ZEG4</accession>
<organism evidence="1 2">
    <name type="scientific">Phytophthora sojae (strain P6497)</name>
    <name type="common">Soybean stem and root rot agent</name>
    <name type="synonym">Phytophthora megasperma f. sp. glycines</name>
    <dbReference type="NCBI Taxonomy" id="1094619"/>
    <lineage>
        <taxon>Eukaryota</taxon>
        <taxon>Sar</taxon>
        <taxon>Stramenopiles</taxon>
        <taxon>Oomycota</taxon>
        <taxon>Peronosporomycetes</taxon>
        <taxon>Peronosporales</taxon>
        <taxon>Peronosporaceae</taxon>
        <taxon>Phytophthora</taxon>
    </lineage>
</organism>
<dbReference type="SUPFAM" id="SSF48452">
    <property type="entry name" value="TPR-like"/>
    <property type="match status" value="1"/>
</dbReference>
<sequence length="284" mass="31476">MRRVLFSPRARQAAATAALRSLPPARTANTGGVLARTFASASPVLKQGPPRWRAPTLLALTFGAYQLYKTFEEEPIPGAKEQERLLNLAHESATKGDRELAAKYVTEAYEASKGAVSSPAGAAVQAGNVAMAMKHGKTVEPPVLRYLLGIKIMYKRGQCYLHLEQYENAEKVLLKAIRGYEKFQGQFSLSQCSPPDVEILDELEESVFGLFAAYTILLIITDRQNEIPSLRERLLRVVRNSETLREGETEVMDQFDDGAALIAIQEERRRKRQGESGEVKSHSA</sequence>
<dbReference type="Proteomes" id="UP000002640">
    <property type="component" value="Unassembled WGS sequence"/>
</dbReference>
<dbReference type="Gene3D" id="1.25.40.10">
    <property type="entry name" value="Tetratricopeptide repeat domain"/>
    <property type="match status" value="1"/>
</dbReference>
<evidence type="ECO:0000313" key="1">
    <source>
        <dbReference type="EMBL" id="EGZ18429.1"/>
    </source>
</evidence>
<dbReference type="KEGG" id="psoj:PHYSODRAFT_332222"/>
<dbReference type="GeneID" id="20646410"/>
<evidence type="ECO:0000313" key="2">
    <source>
        <dbReference type="Proteomes" id="UP000002640"/>
    </source>
</evidence>
<dbReference type="EMBL" id="JH159154">
    <property type="protein sequence ID" value="EGZ18429.1"/>
    <property type="molecule type" value="Genomic_DNA"/>
</dbReference>
<dbReference type="InterPro" id="IPR011990">
    <property type="entry name" value="TPR-like_helical_dom_sf"/>
</dbReference>
<dbReference type="AlphaFoldDB" id="G4ZEG4"/>
<proteinExistence type="predicted"/>
<dbReference type="Pfam" id="PF13181">
    <property type="entry name" value="TPR_8"/>
    <property type="match status" value="1"/>
</dbReference>
<gene>
    <name evidence="1" type="ORF">PHYSODRAFT_332222</name>
</gene>
<name>G4ZEG4_PHYSP</name>
<reference evidence="1 2" key="1">
    <citation type="journal article" date="2006" name="Science">
        <title>Phytophthora genome sequences uncover evolutionary origins and mechanisms of pathogenesis.</title>
        <authorList>
            <person name="Tyler B.M."/>
            <person name="Tripathy S."/>
            <person name="Zhang X."/>
            <person name="Dehal P."/>
            <person name="Jiang R.H."/>
            <person name="Aerts A."/>
            <person name="Arredondo F.D."/>
            <person name="Baxter L."/>
            <person name="Bensasson D."/>
            <person name="Beynon J.L."/>
            <person name="Chapman J."/>
            <person name="Damasceno C.M."/>
            <person name="Dorrance A.E."/>
            <person name="Dou D."/>
            <person name="Dickerman A.W."/>
            <person name="Dubchak I.L."/>
            <person name="Garbelotto M."/>
            <person name="Gijzen M."/>
            <person name="Gordon S.G."/>
            <person name="Govers F."/>
            <person name="Grunwald N.J."/>
            <person name="Huang W."/>
            <person name="Ivors K.L."/>
            <person name="Jones R.W."/>
            <person name="Kamoun S."/>
            <person name="Krampis K."/>
            <person name="Lamour K.H."/>
            <person name="Lee M.K."/>
            <person name="McDonald W.H."/>
            <person name="Medina M."/>
            <person name="Meijer H.J."/>
            <person name="Nordberg E.K."/>
            <person name="Maclean D.J."/>
            <person name="Ospina-Giraldo M.D."/>
            <person name="Morris P.F."/>
            <person name="Phuntumart V."/>
            <person name="Putnam N.H."/>
            <person name="Rash S."/>
            <person name="Rose J.K."/>
            <person name="Sakihama Y."/>
            <person name="Salamov A.A."/>
            <person name="Savidor A."/>
            <person name="Scheuring C.F."/>
            <person name="Smith B.M."/>
            <person name="Sobral B.W."/>
            <person name="Terry A."/>
            <person name="Torto-Alalibo T.A."/>
            <person name="Win J."/>
            <person name="Xu Z."/>
            <person name="Zhang H."/>
            <person name="Grigoriev I.V."/>
            <person name="Rokhsar D.S."/>
            <person name="Boore J.L."/>
        </authorList>
    </citation>
    <scope>NUCLEOTIDE SEQUENCE [LARGE SCALE GENOMIC DNA]</scope>
    <source>
        <strain evidence="1 2">P6497</strain>
    </source>
</reference>
<protein>
    <submittedName>
        <fullName evidence="1">Uncharacterized protein</fullName>
    </submittedName>
</protein>